<keyword evidence="4 6" id="KW-0472">Membrane</keyword>
<keyword evidence="7" id="KW-1185">Reference proteome</keyword>
<feature type="compositionally biased region" description="Basic and acidic residues" evidence="5">
    <location>
        <begin position="67"/>
        <end position="77"/>
    </location>
</feature>
<dbReference type="GO" id="GO:1990246">
    <property type="term" value="C:uniplex complex"/>
    <property type="evidence" value="ECO:0007669"/>
    <property type="project" value="TreeGrafter"/>
</dbReference>
<gene>
    <name evidence="8" type="primary">LOC102377998</name>
</gene>
<dbReference type="PANTHER" id="PTHR12294">
    <property type="entry name" value="EF HAND DOMAIN FAMILY A1,A2-RELATED"/>
    <property type="match status" value="1"/>
</dbReference>
<dbReference type="RefSeq" id="XP_025069947.1">
    <property type="nucleotide sequence ID" value="XM_025214162.1"/>
</dbReference>
<evidence type="ECO:0000313" key="7">
    <source>
        <dbReference type="Proteomes" id="UP000189705"/>
    </source>
</evidence>
<organism evidence="7 8">
    <name type="scientific">Alligator sinensis</name>
    <name type="common">Chinese alligator</name>
    <dbReference type="NCBI Taxonomy" id="38654"/>
    <lineage>
        <taxon>Eukaryota</taxon>
        <taxon>Metazoa</taxon>
        <taxon>Chordata</taxon>
        <taxon>Craniata</taxon>
        <taxon>Vertebrata</taxon>
        <taxon>Euteleostomi</taxon>
        <taxon>Archelosauria</taxon>
        <taxon>Archosauria</taxon>
        <taxon>Crocodylia</taxon>
        <taxon>Alligatoridae</taxon>
        <taxon>Alligatorinae</taxon>
        <taxon>Alligator</taxon>
    </lineage>
</organism>
<protein>
    <submittedName>
        <fullName evidence="8">Calcium uptake protein 1, mitochondrial-like</fullName>
    </submittedName>
</protein>
<dbReference type="GO" id="GO:0036444">
    <property type="term" value="P:calcium import into the mitochondrion"/>
    <property type="evidence" value="ECO:0007669"/>
    <property type="project" value="TreeGrafter"/>
</dbReference>
<keyword evidence="3" id="KW-0677">Repeat</keyword>
<sequence>MLRLRLIPAVAGLTVVLRRHHGMAYHTRSRHRLMFAAFIGTTAATASAGLLWKRVHAEVPSSVKHNSRTDPKEKEKDQEEEESSEVDGRQAVESSGEKAQPEGKKKKRSGFRDRKVMEYENRIRAYSTPDKIFRYFATLKVINEHGDSEVFMTPQDFVRSITPNEKQPEHLGLDQFILKRYDGKTEKLSQEREKFADEDSIFYTLGECGLISFSDYIFLTTVLSRVVAGCLPSSSAGVGGSTGSVDAARSSYLL</sequence>
<accession>A0A3Q0HE48</accession>
<evidence type="ECO:0000256" key="4">
    <source>
        <dbReference type="ARBA" id="ARBA00023136"/>
    </source>
</evidence>
<dbReference type="GO" id="GO:0005509">
    <property type="term" value="F:calcium ion binding"/>
    <property type="evidence" value="ECO:0007669"/>
    <property type="project" value="InterPro"/>
</dbReference>
<dbReference type="GeneID" id="102377998"/>
<keyword evidence="6" id="KW-0812">Transmembrane</keyword>
<feature type="compositionally biased region" description="Basic and acidic residues" evidence="5">
    <location>
        <begin position="86"/>
        <end position="103"/>
    </location>
</feature>
<evidence type="ECO:0000256" key="5">
    <source>
        <dbReference type="SAM" id="MobiDB-lite"/>
    </source>
</evidence>
<dbReference type="AlphaFoldDB" id="A0A3Q0HE48"/>
<reference evidence="8" key="1">
    <citation type="submission" date="2025-08" db="UniProtKB">
        <authorList>
            <consortium name="RefSeq"/>
        </authorList>
    </citation>
    <scope>IDENTIFICATION</scope>
</reference>
<dbReference type="STRING" id="38654.A0A3Q0HE48"/>
<feature type="region of interest" description="Disordered" evidence="5">
    <location>
        <begin position="235"/>
        <end position="254"/>
    </location>
</feature>
<evidence type="ECO:0000256" key="1">
    <source>
        <dbReference type="ARBA" id="ARBA00004273"/>
    </source>
</evidence>
<dbReference type="InterPro" id="IPR039800">
    <property type="entry name" value="MICU1/2/3"/>
</dbReference>
<keyword evidence="2" id="KW-0479">Metal-binding</keyword>
<proteinExistence type="predicted"/>
<evidence type="ECO:0000256" key="6">
    <source>
        <dbReference type="SAM" id="Phobius"/>
    </source>
</evidence>
<name>A0A3Q0HE48_ALLSI</name>
<feature type="region of interest" description="Disordered" evidence="5">
    <location>
        <begin position="60"/>
        <end position="111"/>
    </location>
</feature>
<dbReference type="GO" id="GO:0051560">
    <property type="term" value="P:mitochondrial calcium ion homeostasis"/>
    <property type="evidence" value="ECO:0007669"/>
    <property type="project" value="TreeGrafter"/>
</dbReference>
<comment type="subcellular location">
    <subcellularLocation>
        <location evidence="1">Mitochondrion inner membrane</location>
    </subcellularLocation>
</comment>
<feature type="transmembrane region" description="Helical" evidence="6">
    <location>
        <begin position="34"/>
        <end position="52"/>
    </location>
</feature>
<dbReference type="KEGG" id="asn:102377998"/>
<dbReference type="InParanoid" id="A0A3Q0HE48"/>
<keyword evidence="6" id="KW-1133">Transmembrane helix</keyword>
<evidence type="ECO:0000313" key="8">
    <source>
        <dbReference type="RefSeq" id="XP_025069947.1"/>
    </source>
</evidence>
<evidence type="ECO:0000256" key="3">
    <source>
        <dbReference type="ARBA" id="ARBA00022737"/>
    </source>
</evidence>
<dbReference type="PANTHER" id="PTHR12294:SF1">
    <property type="entry name" value="CALCIUM UPTAKE PROTEIN 1, MITOCHONDRIAL"/>
    <property type="match status" value="1"/>
</dbReference>
<evidence type="ECO:0000256" key="2">
    <source>
        <dbReference type="ARBA" id="ARBA00022723"/>
    </source>
</evidence>
<dbReference type="Proteomes" id="UP000189705">
    <property type="component" value="Unplaced"/>
</dbReference>